<feature type="non-terminal residue" evidence="1">
    <location>
        <position position="420"/>
    </location>
</feature>
<comment type="caution">
    <text evidence="1">The sequence shown here is derived from an EMBL/GenBank/DDBJ whole genome shotgun (WGS) entry which is preliminary data.</text>
</comment>
<evidence type="ECO:0000313" key="1">
    <source>
        <dbReference type="EMBL" id="RUS28848.1"/>
    </source>
</evidence>
<dbReference type="EMBL" id="RBNJ01006042">
    <property type="protein sequence ID" value="RUS28848.1"/>
    <property type="molecule type" value="Genomic_DNA"/>
</dbReference>
<accession>A0A433QG92</accession>
<name>A0A433QG92_9FUNG</name>
<gene>
    <name evidence="1" type="ORF">BC938DRAFT_481376</name>
</gene>
<dbReference type="Proteomes" id="UP000274822">
    <property type="component" value="Unassembled WGS sequence"/>
</dbReference>
<proteinExistence type="predicted"/>
<dbReference type="AlphaFoldDB" id="A0A433QG92"/>
<protein>
    <submittedName>
        <fullName evidence="1">Uncharacterized protein</fullName>
    </submittedName>
</protein>
<reference evidence="1 2" key="1">
    <citation type="journal article" date="2018" name="New Phytol.">
        <title>Phylogenomics of Endogonaceae and evolution of mycorrhizas within Mucoromycota.</title>
        <authorList>
            <person name="Chang Y."/>
            <person name="Desiro A."/>
            <person name="Na H."/>
            <person name="Sandor L."/>
            <person name="Lipzen A."/>
            <person name="Clum A."/>
            <person name="Barry K."/>
            <person name="Grigoriev I.V."/>
            <person name="Martin F.M."/>
            <person name="Stajich J.E."/>
            <person name="Smith M.E."/>
            <person name="Bonito G."/>
            <person name="Spatafora J.W."/>
        </authorList>
    </citation>
    <scope>NUCLEOTIDE SEQUENCE [LARGE SCALE GENOMIC DNA]</scope>
    <source>
        <strain evidence="1 2">AD002</strain>
    </source>
</reference>
<evidence type="ECO:0000313" key="2">
    <source>
        <dbReference type="Proteomes" id="UP000274822"/>
    </source>
</evidence>
<organism evidence="1 2">
    <name type="scientific">Jimgerdemannia flammicorona</name>
    <dbReference type="NCBI Taxonomy" id="994334"/>
    <lineage>
        <taxon>Eukaryota</taxon>
        <taxon>Fungi</taxon>
        <taxon>Fungi incertae sedis</taxon>
        <taxon>Mucoromycota</taxon>
        <taxon>Mucoromycotina</taxon>
        <taxon>Endogonomycetes</taxon>
        <taxon>Endogonales</taxon>
        <taxon>Endogonaceae</taxon>
        <taxon>Jimgerdemannia</taxon>
    </lineage>
</organism>
<sequence>MEGVALDDPAYFTLDHDWTLLGFLTYRQRLDDFQYGNGFEHSRYSSNLATICEWEEASEAVMKKACQALSVFPKEKKSNSVATFWRNATAFQQSRLERATLTEQQHTVIVKTTFQQDQIVRDNFTKHLESLQSVHEKRKFNTIAGETSTSRVSSRAKMDAETVEQAFSLTDSENEVDSLFVDSHELLPEEERAVVEEKDNVKVEQDWKKWGADLLRAAKRSTHKHCPENYGIIRCGSGIQCSKWMSKKLYQSLQSSLQRIDRAPFADYGSSISDIMAQECLEGMLEALRLKAPPVNESRGSKYYILDRVFNQFARDVFMSDDSPSDIGASEVCYNHLALWPCMYAAVSGLTFGLGNAKFFPGEIYLKATDEIQKLRHEPDPSRMKVDGVVRIDFAQIELLSMEVTGHHGLHDNNRAGWDH</sequence>
<keyword evidence="2" id="KW-1185">Reference proteome</keyword>